<evidence type="ECO:0000313" key="2">
    <source>
        <dbReference type="Proteomes" id="UP001596328"/>
    </source>
</evidence>
<feature type="non-terminal residue" evidence="1">
    <location>
        <position position="71"/>
    </location>
</feature>
<proteinExistence type="predicted"/>
<organism evidence="1 2">
    <name type="scientific">Halobium palmae</name>
    <dbReference type="NCBI Taxonomy" id="1776492"/>
    <lineage>
        <taxon>Archaea</taxon>
        <taxon>Methanobacteriati</taxon>
        <taxon>Methanobacteriota</taxon>
        <taxon>Stenosarchaea group</taxon>
        <taxon>Halobacteria</taxon>
        <taxon>Halobacteriales</taxon>
        <taxon>Haloferacaceae</taxon>
        <taxon>Halobium</taxon>
    </lineage>
</organism>
<dbReference type="InterPro" id="IPR029058">
    <property type="entry name" value="AB_hydrolase_fold"/>
</dbReference>
<dbReference type="Proteomes" id="UP001596328">
    <property type="component" value="Unassembled WGS sequence"/>
</dbReference>
<dbReference type="EMBL" id="JBHSWU010000647">
    <property type="protein sequence ID" value="MFC6725675.1"/>
    <property type="molecule type" value="Genomic_DNA"/>
</dbReference>
<dbReference type="AlphaFoldDB" id="A0ABD5S228"/>
<evidence type="ECO:0000313" key="1">
    <source>
        <dbReference type="EMBL" id="MFC6725675.1"/>
    </source>
</evidence>
<gene>
    <name evidence="1" type="ORF">ACFQE1_15125</name>
</gene>
<name>A0ABD5S228_9EURY</name>
<evidence type="ECO:0008006" key="3">
    <source>
        <dbReference type="Google" id="ProtNLM"/>
    </source>
</evidence>
<dbReference type="SUPFAM" id="SSF53474">
    <property type="entry name" value="alpha/beta-Hydrolases"/>
    <property type="match status" value="1"/>
</dbReference>
<sequence length="71" mass="7682">MSTATPETTLTVDRDVRFRETPERTLAMDVYRPTDEPGSADGRPAALCVHGGGWREGSKGQLSRSALDFAS</sequence>
<accession>A0ABD5S228</accession>
<keyword evidence="2" id="KW-1185">Reference proteome</keyword>
<comment type="caution">
    <text evidence="1">The sequence shown here is derived from an EMBL/GenBank/DDBJ whole genome shotgun (WGS) entry which is preliminary data.</text>
</comment>
<dbReference type="Gene3D" id="3.40.50.1820">
    <property type="entry name" value="alpha/beta hydrolase"/>
    <property type="match status" value="1"/>
</dbReference>
<reference evidence="1 2" key="1">
    <citation type="journal article" date="2019" name="Int. J. Syst. Evol. Microbiol.">
        <title>The Global Catalogue of Microorganisms (GCM) 10K type strain sequencing project: providing services to taxonomists for standard genome sequencing and annotation.</title>
        <authorList>
            <consortium name="The Broad Institute Genomics Platform"/>
            <consortium name="The Broad Institute Genome Sequencing Center for Infectious Disease"/>
            <person name="Wu L."/>
            <person name="Ma J."/>
        </authorList>
    </citation>
    <scope>NUCLEOTIDE SEQUENCE [LARGE SCALE GENOMIC DNA]</scope>
    <source>
        <strain evidence="1 2">NBRC 111368</strain>
    </source>
</reference>
<protein>
    <recommendedName>
        <fullName evidence="3">Alpha/beta hydrolase</fullName>
    </recommendedName>
</protein>